<gene>
    <name evidence="1" type="ORF">A3C94_01700</name>
</gene>
<evidence type="ECO:0000313" key="2">
    <source>
        <dbReference type="Proteomes" id="UP000177232"/>
    </source>
</evidence>
<protein>
    <submittedName>
        <fullName evidence="1">Uncharacterized protein</fullName>
    </submittedName>
</protein>
<sequence>MKETFGIATRFYGLAKGDVERLSTWVNAALAIVPAENVYVAIHTEEDRSESLDFMRRKYPKVTAFSVTPWGKVVQAPNALLLKCAEKHVSHLLFASSEYPVTESLVSLLQSHLDAQTLVVGARLAEHDFKTPSKERVLVEKASGLQIPWNTYALWSVVHLIHTGFVLTADSFNDADNAGMEEMGTIAAQQMLWPDKASAKLVTPRAGDLILNTHGWTITRHKRYMHNLESKNSRSATQLKRLKLPRPSVLHIG</sequence>
<proteinExistence type="predicted"/>
<dbReference type="Proteomes" id="UP000177232">
    <property type="component" value="Unassembled WGS sequence"/>
</dbReference>
<reference evidence="1 2" key="1">
    <citation type="journal article" date="2016" name="Nat. Commun.">
        <title>Thousands of microbial genomes shed light on interconnected biogeochemical processes in an aquifer system.</title>
        <authorList>
            <person name="Anantharaman K."/>
            <person name="Brown C.T."/>
            <person name="Hug L.A."/>
            <person name="Sharon I."/>
            <person name="Castelle C.J."/>
            <person name="Probst A.J."/>
            <person name="Thomas B.C."/>
            <person name="Singh A."/>
            <person name="Wilkins M.J."/>
            <person name="Karaoz U."/>
            <person name="Brodie E.L."/>
            <person name="Williams K.H."/>
            <person name="Hubbard S.S."/>
            <person name="Banfield J.F."/>
        </authorList>
    </citation>
    <scope>NUCLEOTIDE SEQUENCE [LARGE SCALE GENOMIC DNA]</scope>
</reference>
<evidence type="ECO:0000313" key="1">
    <source>
        <dbReference type="EMBL" id="OGG64988.1"/>
    </source>
</evidence>
<dbReference type="AlphaFoldDB" id="A0A1F6DUA7"/>
<name>A0A1F6DUA7_9BACT</name>
<organism evidence="1 2">
    <name type="scientific">Candidatus Kaiserbacteria bacterium RIFCSPHIGHO2_02_FULL_55_17</name>
    <dbReference type="NCBI Taxonomy" id="1798496"/>
    <lineage>
        <taxon>Bacteria</taxon>
        <taxon>Candidatus Kaiseribacteriota</taxon>
    </lineage>
</organism>
<accession>A0A1F6DUA7</accession>
<dbReference type="EMBL" id="MFLJ01000005">
    <property type="protein sequence ID" value="OGG64988.1"/>
    <property type="molecule type" value="Genomic_DNA"/>
</dbReference>
<comment type="caution">
    <text evidence="1">The sequence shown here is derived from an EMBL/GenBank/DDBJ whole genome shotgun (WGS) entry which is preliminary data.</text>
</comment>
<dbReference type="STRING" id="1798496.A3C94_01700"/>